<dbReference type="InterPro" id="IPR024560">
    <property type="entry name" value="UPF0313_C"/>
</dbReference>
<reference evidence="8" key="1">
    <citation type="submission" date="2019-08" db="EMBL/GenBank/DDBJ databases">
        <authorList>
            <person name="Kucharzyk K."/>
            <person name="Murdoch R.W."/>
            <person name="Higgins S."/>
            <person name="Loffler F."/>
        </authorList>
    </citation>
    <scope>NUCLEOTIDE SEQUENCE</scope>
</reference>
<dbReference type="InterPro" id="IPR013704">
    <property type="entry name" value="UPF0313_N"/>
</dbReference>
<evidence type="ECO:0000256" key="5">
    <source>
        <dbReference type="ARBA" id="ARBA00023014"/>
    </source>
</evidence>
<dbReference type="GO" id="GO:0005840">
    <property type="term" value="C:ribosome"/>
    <property type="evidence" value="ECO:0007669"/>
    <property type="project" value="UniProtKB-KW"/>
</dbReference>
<evidence type="ECO:0000256" key="1">
    <source>
        <dbReference type="ARBA" id="ARBA00022485"/>
    </source>
</evidence>
<keyword evidence="4" id="KW-0408">Iron</keyword>
<keyword evidence="2" id="KW-0949">S-adenosyl-L-methionine</keyword>
<dbReference type="Pfam" id="PF11842">
    <property type="entry name" value="DUF3362"/>
    <property type="match status" value="1"/>
</dbReference>
<dbReference type="PROSITE" id="PS51918">
    <property type="entry name" value="RADICAL_SAM"/>
    <property type="match status" value="1"/>
</dbReference>
<dbReference type="SFLD" id="SFLDG01082">
    <property type="entry name" value="B12-binding_domain_containing"/>
    <property type="match status" value="1"/>
</dbReference>
<evidence type="ECO:0000256" key="2">
    <source>
        <dbReference type="ARBA" id="ARBA00022691"/>
    </source>
</evidence>
<dbReference type="InterPro" id="IPR023404">
    <property type="entry name" value="rSAM_horseshoe"/>
</dbReference>
<gene>
    <name evidence="8" type="primary">rimO_27</name>
    <name evidence="8" type="ORF">SDC9_77439</name>
</gene>
<dbReference type="Pfam" id="PF04055">
    <property type="entry name" value="Radical_SAM"/>
    <property type="match status" value="1"/>
</dbReference>
<protein>
    <submittedName>
        <fullName evidence="8">Ribosomal protein S12 methylthiotransferase RimO</fullName>
        <ecNumber evidence="8">2.8.4.4</ecNumber>
    </submittedName>
</protein>
<proteinExistence type="inferred from homology"/>
<dbReference type="HAMAP" id="MF_01251">
    <property type="entry name" value="UPF0313"/>
    <property type="match status" value="1"/>
</dbReference>
<evidence type="ECO:0000256" key="6">
    <source>
        <dbReference type="SAM" id="MobiDB-lite"/>
    </source>
</evidence>
<keyword evidence="8" id="KW-0689">Ribosomal protein</keyword>
<dbReference type="GO" id="GO:0046872">
    <property type="term" value="F:metal ion binding"/>
    <property type="evidence" value="ECO:0007669"/>
    <property type="project" value="UniProtKB-KW"/>
</dbReference>
<keyword evidence="8" id="KW-0808">Transferase</keyword>
<dbReference type="InterPro" id="IPR022946">
    <property type="entry name" value="UPF0313"/>
</dbReference>
<dbReference type="PANTHER" id="PTHR32331">
    <property type="entry name" value="UPF0313 PROTEIN YGIQ"/>
    <property type="match status" value="1"/>
</dbReference>
<dbReference type="InterPro" id="IPR058240">
    <property type="entry name" value="rSAM_sf"/>
</dbReference>
<dbReference type="Pfam" id="PF08497">
    <property type="entry name" value="Radical_SAM_N"/>
    <property type="match status" value="1"/>
</dbReference>
<keyword evidence="8" id="KW-0687">Ribonucleoprotein</keyword>
<dbReference type="EMBL" id="VSSQ01005918">
    <property type="protein sequence ID" value="MPM30887.1"/>
    <property type="molecule type" value="Genomic_DNA"/>
</dbReference>
<name>A0A644YRG5_9ZZZZ</name>
<comment type="caution">
    <text evidence="8">The sequence shown here is derived from an EMBL/GenBank/DDBJ whole genome shotgun (WGS) entry which is preliminary data.</text>
</comment>
<dbReference type="SFLD" id="SFLDG01069">
    <property type="entry name" value="UPF0313"/>
    <property type="match status" value="1"/>
</dbReference>
<dbReference type="EC" id="2.8.4.4" evidence="8"/>
<evidence type="ECO:0000256" key="3">
    <source>
        <dbReference type="ARBA" id="ARBA00022723"/>
    </source>
</evidence>
<dbReference type="SFLD" id="SFLDS00029">
    <property type="entry name" value="Radical_SAM"/>
    <property type="match status" value="1"/>
</dbReference>
<evidence type="ECO:0000256" key="4">
    <source>
        <dbReference type="ARBA" id="ARBA00023004"/>
    </source>
</evidence>
<feature type="compositionally biased region" description="Basic and acidic residues" evidence="6">
    <location>
        <begin position="612"/>
        <end position="623"/>
    </location>
</feature>
<evidence type="ECO:0000313" key="8">
    <source>
        <dbReference type="EMBL" id="MPM30887.1"/>
    </source>
</evidence>
<dbReference type="InterPro" id="IPR006638">
    <property type="entry name" value="Elp3/MiaA/NifB-like_rSAM"/>
</dbReference>
<dbReference type="SUPFAM" id="SSF102114">
    <property type="entry name" value="Radical SAM enzymes"/>
    <property type="match status" value="1"/>
</dbReference>
<dbReference type="GO" id="GO:0051539">
    <property type="term" value="F:4 iron, 4 sulfur cluster binding"/>
    <property type="evidence" value="ECO:0007669"/>
    <property type="project" value="UniProtKB-KW"/>
</dbReference>
<keyword evidence="5" id="KW-0411">Iron-sulfur</keyword>
<dbReference type="InterPro" id="IPR007197">
    <property type="entry name" value="rSAM"/>
</dbReference>
<accession>A0A644YRG5</accession>
<sequence length="629" mass="70924">MSEFLPTTLEEINQRGWEQIDFLFISGDAYVDHPSFGPAVICRVLESKGYKIGMLSQPDWKTEKSLSALGKPRLGVLISGGNLDSMLCHYTAARKLRKKDNYTPGGIMGKRSDHATVVYSKLAKKVWPDLPVIIGGIEASLRRFAHYDYWENKLLPSILIESGADLLIYGMGEKQVVEIADYLAGGADISTIHYVRGTSYICDDLQDVAEQYVSLPSYESILQDKKLLANAYKLQSDEQDPFYGKIVVQQSASRYVVQNQTTYPLTEEEMDAIYDLPYCRTYHPSYEKLGGVPAIEEVKFSIISQRGCFGSCSFCAIHSHQGRIIQSRSHESILRETKLITELPDFKGYIHDVGGPTANFRHPACSKQLKTGACKHRQCLFPDVCPNIDADHSDYITLLKEVRALPGIKKVFIRSGIRYDYLLADKSNEFLDELCRYHVSGQLKIAPEHISPAVLKYMGKPGKEVYLKFMRAFNKKNQEIGLKQYVVPYFISSHPGCTISDAVELAEFLRDTGHYPEQVQDFIPTPGSCSTAMYYSGVDPVTGKKVFVTQNPHEKAMQRALMQYNNPKNRTLVKEALQMANRLDLIGNDSKCLLRLSQAHQTSGSKVKGKVFQKDNARKDTRNSKLRKR</sequence>
<evidence type="ECO:0000259" key="7">
    <source>
        <dbReference type="PROSITE" id="PS51918"/>
    </source>
</evidence>
<dbReference type="GO" id="GO:0103039">
    <property type="term" value="F:protein methylthiotransferase activity"/>
    <property type="evidence" value="ECO:0007669"/>
    <property type="project" value="UniProtKB-EC"/>
</dbReference>
<keyword evidence="3" id="KW-0479">Metal-binding</keyword>
<feature type="domain" description="Radical SAM core" evidence="7">
    <location>
        <begin position="294"/>
        <end position="559"/>
    </location>
</feature>
<dbReference type="NCBIfam" id="TIGR03904">
    <property type="entry name" value="SAM_YgiQ"/>
    <property type="match status" value="1"/>
</dbReference>
<feature type="region of interest" description="Disordered" evidence="6">
    <location>
        <begin position="604"/>
        <end position="629"/>
    </location>
</feature>
<keyword evidence="1" id="KW-0004">4Fe-4S</keyword>
<dbReference type="Gene3D" id="3.80.30.20">
    <property type="entry name" value="tm_1862 like domain"/>
    <property type="match status" value="1"/>
</dbReference>
<dbReference type="PANTHER" id="PTHR32331:SF0">
    <property type="entry name" value="UPF0313 PROTEIN YGIQ"/>
    <property type="match status" value="1"/>
</dbReference>
<dbReference type="AlphaFoldDB" id="A0A644YRG5"/>
<dbReference type="SMART" id="SM00729">
    <property type="entry name" value="Elp3"/>
    <property type="match status" value="1"/>
</dbReference>
<organism evidence="8">
    <name type="scientific">bioreactor metagenome</name>
    <dbReference type="NCBI Taxonomy" id="1076179"/>
    <lineage>
        <taxon>unclassified sequences</taxon>
        <taxon>metagenomes</taxon>
        <taxon>ecological metagenomes</taxon>
    </lineage>
</organism>